<evidence type="ECO:0000313" key="1">
    <source>
        <dbReference type="EMBL" id="PWV63130.1"/>
    </source>
</evidence>
<protein>
    <submittedName>
        <fullName evidence="1">Uncharacterized protein</fullName>
    </submittedName>
</protein>
<dbReference type="RefSeq" id="WP_110017644.1">
    <property type="nucleotide sequence ID" value="NZ_QGTJ01000003.1"/>
</dbReference>
<evidence type="ECO:0000313" key="2">
    <source>
        <dbReference type="Proteomes" id="UP000246569"/>
    </source>
</evidence>
<dbReference type="OrthoDB" id="877274at2"/>
<dbReference type="AlphaFoldDB" id="A0A317MWK8"/>
<organism evidence="1 2">
    <name type="scientific">Plasticicumulans acidivorans</name>
    <dbReference type="NCBI Taxonomy" id="886464"/>
    <lineage>
        <taxon>Bacteria</taxon>
        <taxon>Pseudomonadati</taxon>
        <taxon>Pseudomonadota</taxon>
        <taxon>Gammaproteobacteria</taxon>
        <taxon>Candidatus Competibacteraceae</taxon>
        <taxon>Plasticicumulans</taxon>
    </lineage>
</organism>
<gene>
    <name evidence="1" type="ORF">C7443_10354</name>
</gene>
<accession>A0A317MWK8</accession>
<name>A0A317MWK8_9GAMM</name>
<keyword evidence="2" id="KW-1185">Reference proteome</keyword>
<reference evidence="1 2" key="1">
    <citation type="submission" date="2018-05" db="EMBL/GenBank/DDBJ databases">
        <title>Genomic Encyclopedia of Type Strains, Phase IV (KMG-IV): sequencing the most valuable type-strain genomes for metagenomic binning, comparative biology and taxonomic classification.</title>
        <authorList>
            <person name="Goeker M."/>
        </authorList>
    </citation>
    <scope>NUCLEOTIDE SEQUENCE [LARGE SCALE GENOMIC DNA]</scope>
    <source>
        <strain evidence="1 2">DSM 23606</strain>
    </source>
</reference>
<dbReference type="EMBL" id="QGTJ01000003">
    <property type="protein sequence ID" value="PWV63130.1"/>
    <property type="molecule type" value="Genomic_DNA"/>
</dbReference>
<dbReference type="Proteomes" id="UP000246569">
    <property type="component" value="Unassembled WGS sequence"/>
</dbReference>
<proteinExistence type="predicted"/>
<sequence length="325" mass="36417">MIVPQFWAEARLRQREPGRQISVHRYGWSDTSQAAAQAHAESRAAEALKRLLAGEKLERREAKRAYNGAEGVPIREEIVERHGASIITRNAYGARCLNTPDVLFADIDFSDAPGWRLSLICFVLLALLAASHDLSRHSPGSFALGLFAAAVLAQPCARGLWLGYRRLCGGAQGLAERRLRRFLARHPQWSLRLYRTPAGLRVLATQQTFAADDPQVAAFFEAIGSDPLYVRMCLRQRCFRARLSAKPWRIGIGRHLRPRPGVWPVAAEHLPQRAAWIEDYERRARDYAACRYLKTLGSECTHPQVQPVLALHDRMSGALSARALA</sequence>
<comment type="caution">
    <text evidence="1">The sequence shown here is derived from an EMBL/GenBank/DDBJ whole genome shotgun (WGS) entry which is preliminary data.</text>
</comment>